<sequence length="103" mass="11401">MTVEILGIHCPDCGTRDPLNWSCSPGIPDYCLGCDDRGPELVDGCEAMCTHGTVDDRPRYIYEADEFRALTVGMSVPAPESMWAHPDMKELAVLAANYYEEQS</sequence>
<dbReference type="EMBL" id="JAUSQZ010000001">
    <property type="protein sequence ID" value="MDP9829405.1"/>
    <property type="molecule type" value="Genomic_DNA"/>
</dbReference>
<accession>A0ABT9P9N5</accession>
<keyword evidence="2" id="KW-1185">Reference proteome</keyword>
<reference evidence="1 2" key="1">
    <citation type="submission" date="2023-07" db="EMBL/GenBank/DDBJ databases">
        <title>Sequencing the genomes of 1000 actinobacteria strains.</title>
        <authorList>
            <person name="Klenk H.-P."/>
        </authorList>
    </citation>
    <scope>NUCLEOTIDE SEQUENCE [LARGE SCALE GENOMIC DNA]</scope>
    <source>
        <strain evidence="1 2">DSM 44388</strain>
    </source>
</reference>
<organism evidence="1 2">
    <name type="scientific">Kineosporia succinea</name>
    <dbReference type="NCBI Taxonomy" id="84632"/>
    <lineage>
        <taxon>Bacteria</taxon>
        <taxon>Bacillati</taxon>
        <taxon>Actinomycetota</taxon>
        <taxon>Actinomycetes</taxon>
        <taxon>Kineosporiales</taxon>
        <taxon>Kineosporiaceae</taxon>
        <taxon>Kineosporia</taxon>
    </lineage>
</organism>
<name>A0ABT9P9N5_9ACTN</name>
<evidence type="ECO:0000313" key="2">
    <source>
        <dbReference type="Proteomes" id="UP001235712"/>
    </source>
</evidence>
<dbReference type="RefSeq" id="WP_307247558.1">
    <property type="nucleotide sequence ID" value="NZ_JAUSQZ010000001.1"/>
</dbReference>
<protein>
    <recommendedName>
        <fullName evidence="3">Lar family restriction alleviation protein</fullName>
    </recommendedName>
</protein>
<dbReference type="Proteomes" id="UP001235712">
    <property type="component" value="Unassembled WGS sequence"/>
</dbReference>
<evidence type="ECO:0000313" key="1">
    <source>
        <dbReference type="EMBL" id="MDP9829405.1"/>
    </source>
</evidence>
<proteinExistence type="predicted"/>
<comment type="caution">
    <text evidence="1">The sequence shown here is derived from an EMBL/GenBank/DDBJ whole genome shotgun (WGS) entry which is preliminary data.</text>
</comment>
<gene>
    <name evidence="1" type="ORF">J2S57_005154</name>
</gene>
<evidence type="ECO:0008006" key="3">
    <source>
        <dbReference type="Google" id="ProtNLM"/>
    </source>
</evidence>